<keyword evidence="1" id="KW-0472">Membrane</keyword>
<evidence type="ECO:0000313" key="3">
    <source>
        <dbReference type="Proteomes" id="UP001153954"/>
    </source>
</evidence>
<comment type="caution">
    <text evidence="2">The sequence shown here is derived from an EMBL/GenBank/DDBJ whole genome shotgun (WGS) entry which is preliminary data.</text>
</comment>
<keyword evidence="1" id="KW-0812">Transmembrane</keyword>
<keyword evidence="3" id="KW-1185">Reference proteome</keyword>
<proteinExistence type="predicted"/>
<dbReference type="Pfam" id="PF12132">
    <property type="entry name" value="DUF3587"/>
    <property type="match status" value="1"/>
</dbReference>
<evidence type="ECO:0000313" key="2">
    <source>
        <dbReference type="EMBL" id="CAH2098819.1"/>
    </source>
</evidence>
<dbReference type="AlphaFoldDB" id="A0AAU9UJ65"/>
<evidence type="ECO:0000256" key="1">
    <source>
        <dbReference type="SAM" id="Phobius"/>
    </source>
</evidence>
<dbReference type="InterPro" id="IPR021982">
    <property type="entry name" value="REEP_Ichnovirus"/>
</dbReference>
<evidence type="ECO:0008006" key="4">
    <source>
        <dbReference type="Google" id="ProtNLM"/>
    </source>
</evidence>
<dbReference type="Proteomes" id="UP001153954">
    <property type="component" value="Unassembled WGS sequence"/>
</dbReference>
<organism evidence="2 3">
    <name type="scientific">Euphydryas editha</name>
    <name type="common">Edith's checkerspot</name>
    <dbReference type="NCBI Taxonomy" id="104508"/>
    <lineage>
        <taxon>Eukaryota</taxon>
        <taxon>Metazoa</taxon>
        <taxon>Ecdysozoa</taxon>
        <taxon>Arthropoda</taxon>
        <taxon>Hexapoda</taxon>
        <taxon>Insecta</taxon>
        <taxon>Pterygota</taxon>
        <taxon>Neoptera</taxon>
        <taxon>Endopterygota</taxon>
        <taxon>Lepidoptera</taxon>
        <taxon>Glossata</taxon>
        <taxon>Ditrysia</taxon>
        <taxon>Papilionoidea</taxon>
        <taxon>Nymphalidae</taxon>
        <taxon>Nymphalinae</taxon>
        <taxon>Euphydryas</taxon>
    </lineage>
</organism>
<protein>
    <recommendedName>
        <fullName evidence="4">Maturase K</fullName>
    </recommendedName>
</protein>
<dbReference type="EMBL" id="CAKOGL010000020">
    <property type="protein sequence ID" value="CAH2098819.1"/>
    <property type="molecule type" value="Genomic_DNA"/>
</dbReference>
<accession>A0AAU9UJ65</accession>
<feature type="transmembrane region" description="Helical" evidence="1">
    <location>
        <begin position="20"/>
        <end position="38"/>
    </location>
</feature>
<sequence>MESKKNKVVRVSSGLLSPSLEVGIIVPLDIILYLAKFLRFDDYRNFIKCFWPVDNEPDIIRKKMWQLSTHRIMTKFLNGQLLEIEYNFDASRTEENRILFNVNTLRPVFGGVRPRGEELFLSPSKLHNFIRMHVHMNMCNRLKYAACLCHQFKTSSYTSARIVKPQEVACKYVHFHHYCYQHVRSWLDFFLMPTVRLHEKIPSLFTEDMSESFLLFLSNTVQIEQR</sequence>
<gene>
    <name evidence="2" type="ORF">EEDITHA_LOCUS13896</name>
</gene>
<name>A0AAU9UJ65_EUPED</name>
<reference evidence="2" key="1">
    <citation type="submission" date="2022-03" db="EMBL/GenBank/DDBJ databases">
        <authorList>
            <person name="Tunstrom K."/>
        </authorList>
    </citation>
    <scope>NUCLEOTIDE SEQUENCE</scope>
</reference>
<keyword evidence="1" id="KW-1133">Transmembrane helix</keyword>